<organism evidence="2 3">
    <name type="scientific">Lederbergia citri</name>
    <dbReference type="NCBI Taxonomy" id="2833580"/>
    <lineage>
        <taxon>Bacteria</taxon>
        <taxon>Bacillati</taxon>
        <taxon>Bacillota</taxon>
        <taxon>Bacilli</taxon>
        <taxon>Bacillales</taxon>
        <taxon>Bacillaceae</taxon>
        <taxon>Lederbergia</taxon>
    </lineage>
</organism>
<dbReference type="InterPro" id="IPR034660">
    <property type="entry name" value="DinB/YfiT-like"/>
</dbReference>
<dbReference type="EMBL" id="JAGYPG010000003">
    <property type="protein sequence ID" value="MBS4196719.1"/>
    <property type="molecule type" value="Genomic_DNA"/>
</dbReference>
<dbReference type="InterPro" id="IPR024775">
    <property type="entry name" value="DinB-like"/>
</dbReference>
<feature type="domain" description="DinB-like" evidence="1">
    <location>
        <begin position="12"/>
        <end position="150"/>
    </location>
</feature>
<comment type="caution">
    <text evidence="2">The sequence shown here is derived from an EMBL/GenBank/DDBJ whole genome shotgun (WGS) entry which is preliminary data.</text>
</comment>
<evidence type="ECO:0000313" key="2">
    <source>
        <dbReference type="EMBL" id="MBS4196719.1"/>
    </source>
</evidence>
<evidence type="ECO:0000259" key="1">
    <source>
        <dbReference type="Pfam" id="PF12867"/>
    </source>
</evidence>
<evidence type="ECO:0000313" key="3">
    <source>
        <dbReference type="Proteomes" id="UP000681414"/>
    </source>
</evidence>
<gene>
    <name evidence="2" type="ORF">KHA97_16840</name>
</gene>
<dbReference type="AlphaFoldDB" id="A0A942TI12"/>
<dbReference type="SUPFAM" id="SSF109854">
    <property type="entry name" value="DinB/YfiT-like putative metalloenzymes"/>
    <property type="match status" value="1"/>
</dbReference>
<sequence length="174" mass="20197">MNFNIDEAVEVLERTPKTLEYFLSGLSDGWLHCNEGEGTWNATEIIEHLIEGEKNNWIPRLKLMLQEGESKPFPPFDRFSHLQAIGEQSIEEKLHEFKTIREQNIETLKALIEPELHLEITGLHPEFGVVKVRELISTWAAHDLTHIAQIVRVMAKRYKEDVGPWAEYLSILKK</sequence>
<dbReference type="Pfam" id="PF12867">
    <property type="entry name" value="DinB_2"/>
    <property type="match status" value="1"/>
</dbReference>
<name>A0A942TI12_9BACI</name>
<reference evidence="2 3" key="1">
    <citation type="submission" date="2021-05" db="EMBL/GenBank/DDBJ databases">
        <title>Novel Bacillus species.</title>
        <authorList>
            <person name="Liu G."/>
        </authorList>
    </citation>
    <scope>NUCLEOTIDE SEQUENCE [LARGE SCALE GENOMIC DNA]</scope>
    <source>
        <strain evidence="3">FJAT-49780</strain>
    </source>
</reference>
<dbReference type="Proteomes" id="UP000681414">
    <property type="component" value="Unassembled WGS sequence"/>
</dbReference>
<dbReference type="Gene3D" id="1.20.120.450">
    <property type="entry name" value="dinb family like domain"/>
    <property type="match status" value="1"/>
</dbReference>
<dbReference type="RefSeq" id="WP_213125942.1">
    <property type="nucleotide sequence ID" value="NZ_JAGYPG010000003.1"/>
</dbReference>
<proteinExistence type="predicted"/>
<keyword evidence="3" id="KW-1185">Reference proteome</keyword>
<accession>A0A942TI12</accession>
<protein>
    <submittedName>
        <fullName evidence="2">DinB family protein</fullName>
    </submittedName>
</protein>